<dbReference type="GO" id="GO:0003700">
    <property type="term" value="F:DNA-binding transcription factor activity"/>
    <property type="evidence" value="ECO:0007669"/>
    <property type="project" value="InterPro"/>
</dbReference>
<evidence type="ECO:0000256" key="1">
    <source>
        <dbReference type="ARBA" id="ARBA00023015"/>
    </source>
</evidence>
<dbReference type="PROSITE" id="PS50949">
    <property type="entry name" value="HTH_GNTR"/>
    <property type="match status" value="1"/>
</dbReference>
<evidence type="ECO:0000313" key="6">
    <source>
        <dbReference type="Proteomes" id="UP000006786"/>
    </source>
</evidence>
<dbReference type="PATRIC" id="fig|391937.3.peg.2675"/>
<protein>
    <submittedName>
        <fullName evidence="5">Transcriptional regulator (Activator) protein</fullName>
    </submittedName>
</protein>
<dbReference type="Pfam" id="PF07729">
    <property type="entry name" value="FCD"/>
    <property type="match status" value="1"/>
</dbReference>
<dbReference type="Proteomes" id="UP000006786">
    <property type="component" value="Unassembled WGS sequence"/>
</dbReference>
<sequence length="305" mass="34497">MNVASAKPARSRSHIEPEDFARRLLRLFHQDGLAPGDKLSERKLAVQLSVSRTPIRAALQHLLDDGVVARNENQKWILATLPDPDPGQPTIPNDEAGGLGMRICEDRRTGVLADSFTETELLKRYDVTRTELGRALVALASDGIVERSSGYGWHFASLLDSEERRLQSYEFRIALEPAGMRMPGFRPEPLRLGHQRSLHEALVAGGYKTANPHDLFEINADFHAMLADFSGNEFIIQAMRQQNKLRRISEYATTSDPRRVLQSCREHLMIIEAVEEGDYQWASSLMERHLQTVRRVIQRNLARPG</sequence>
<name>K2MM64_9HYPH</name>
<proteinExistence type="predicted"/>
<dbReference type="PRINTS" id="PR00035">
    <property type="entry name" value="HTHGNTR"/>
</dbReference>
<dbReference type="PANTHER" id="PTHR43537:SF5">
    <property type="entry name" value="UXU OPERON TRANSCRIPTIONAL REGULATOR"/>
    <property type="match status" value="1"/>
</dbReference>
<dbReference type="RefSeq" id="WP_008597444.1">
    <property type="nucleotide sequence ID" value="NZ_AMRM01000014.1"/>
</dbReference>
<reference evidence="5 6" key="1">
    <citation type="journal article" date="2012" name="J. Bacteriol.">
        <title>Genome Sequence of Nitratireductor pacificus Type Strain pht-3B.</title>
        <authorList>
            <person name="Lai Q."/>
            <person name="Li G."/>
            <person name="Shao Z."/>
        </authorList>
    </citation>
    <scope>NUCLEOTIDE SEQUENCE [LARGE SCALE GENOMIC DNA]</scope>
    <source>
        <strain evidence="6">pht-3B</strain>
    </source>
</reference>
<keyword evidence="6" id="KW-1185">Reference proteome</keyword>
<evidence type="ECO:0000259" key="4">
    <source>
        <dbReference type="PROSITE" id="PS50949"/>
    </source>
</evidence>
<dbReference type="Gene3D" id="1.20.120.530">
    <property type="entry name" value="GntR ligand-binding domain-like"/>
    <property type="match status" value="1"/>
</dbReference>
<evidence type="ECO:0000256" key="3">
    <source>
        <dbReference type="ARBA" id="ARBA00023163"/>
    </source>
</evidence>
<dbReference type="InterPro" id="IPR036388">
    <property type="entry name" value="WH-like_DNA-bd_sf"/>
</dbReference>
<dbReference type="SUPFAM" id="SSF46785">
    <property type="entry name" value="Winged helix' DNA-binding domain"/>
    <property type="match status" value="2"/>
</dbReference>
<keyword evidence="1" id="KW-0805">Transcription regulation</keyword>
<dbReference type="SUPFAM" id="SSF48008">
    <property type="entry name" value="GntR ligand-binding domain-like"/>
    <property type="match status" value="1"/>
</dbReference>
<evidence type="ECO:0000256" key="2">
    <source>
        <dbReference type="ARBA" id="ARBA00023125"/>
    </source>
</evidence>
<organism evidence="5 6">
    <name type="scientific">Nitratireductor pacificus pht-3B</name>
    <dbReference type="NCBI Taxonomy" id="391937"/>
    <lineage>
        <taxon>Bacteria</taxon>
        <taxon>Pseudomonadati</taxon>
        <taxon>Pseudomonadota</taxon>
        <taxon>Alphaproteobacteria</taxon>
        <taxon>Hyphomicrobiales</taxon>
        <taxon>Phyllobacteriaceae</taxon>
        <taxon>Nitratireductor</taxon>
    </lineage>
</organism>
<dbReference type="Pfam" id="PF00392">
    <property type="entry name" value="GntR"/>
    <property type="match status" value="1"/>
</dbReference>
<dbReference type="InterPro" id="IPR000524">
    <property type="entry name" value="Tscrpt_reg_HTH_GntR"/>
</dbReference>
<dbReference type="InterPro" id="IPR036390">
    <property type="entry name" value="WH_DNA-bd_sf"/>
</dbReference>
<comment type="caution">
    <text evidence="5">The sequence shown here is derived from an EMBL/GenBank/DDBJ whole genome shotgun (WGS) entry which is preliminary data.</text>
</comment>
<keyword evidence="3" id="KW-0804">Transcription</keyword>
<dbReference type="SMART" id="SM00895">
    <property type="entry name" value="FCD"/>
    <property type="match status" value="1"/>
</dbReference>
<dbReference type="GO" id="GO:0003677">
    <property type="term" value="F:DNA binding"/>
    <property type="evidence" value="ECO:0007669"/>
    <property type="project" value="UniProtKB-KW"/>
</dbReference>
<dbReference type="eggNOG" id="COG1802">
    <property type="taxonomic scope" value="Bacteria"/>
</dbReference>
<dbReference type="PANTHER" id="PTHR43537">
    <property type="entry name" value="TRANSCRIPTIONAL REGULATOR, GNTR FAMILY"/>
    <property type="match status" value="1"/>
</dbReference>
<dbReference type="EMBL" id="AMRM01000014">
    <property type="protein sequence ID" value="EKF18322.1"/>
    <property type="molecule type" value="Genomic_DNA"/>
</dbReference>
<dbReference type="InterPro" id="IPR011711">
    <property type="entry name" value="GntR_C"/>
</dbReference>
<gene>
    <name evidence="5" type="ORF">NA2_13035</name>
</gene>
<dbReference type="Gene3D" id="1.10.10.10">
    <property type="entry name" value="Winged helix-like DNA-binding domain superfamily/Winged helix DNA-binding domain"/>
    <property type="match status" value="2"/>
</dbReference>
<dbReference type="AlphaFoldDB" id="K2MM64"/>
<dbReference type="InterPro" id="IPR008920">
    <property type="entry name" value="TF_FadR/GntR_C"/>
</dbReference>
<feature type="domain" description="HTH gntR-type" evidence="4">
    <location>
        <begin position="14"/>
        <end position="81"/>
    </location>
</feature>
<accession>K2MM64</accession>
<dbReference type="STRING" id="391937.NA2_13035"/>
<dbReference type="SMART" id="SM00345">
    <property type="entry name" value="HTH_GNTR"/>
    <property type="match status" value="2"/>
</dbReference>
<keyword evidence="2" id="KW-0238">DNA-binding</keyword>
<evidence type="ECO:0000313" key="5">
    <source>
        <dbReference type="EMBL" id="EKF18322.1"/>
    </source>
</evidence>